<feature type="compositionally biased region" description="Basic and acidic residues" evidence="1">
    <location>
        <begin position="47"/>
        <end position="61"/>
    </location>
</feature>
<gene>
    <name evidence="2" type="ORF">NDU88_012070</name>
</gene>
<feature type="compositionally biased region" description="Pro residues" evidence="1">
    <location>
        <begin position="23"/>
        <end position="34"/>
    </location>
</feature>
<reference evidence="2" key="1">
    <citation type="journal article" date="2022" name="bioRxiv">
        <title>Sequencing and chromosome-scale assembly of the giantPleurodeles waltlgenome.</title>
        <authorList>
            <person name="Brown T."/>
            <person name="Elewa A."/>
            <person name="Iarovenko S."/>
            <person name="Subramanian E."/>
            <person name="Araus A.J."/>
            <person name="Petzold A."/>
            <person name="Susuki M."/>
            <person name="Suzuki K.-i.T."/>
            <person name="Hayashi T."/>
            <person name="Toyoda A."/>
            <person name="Oliveira C."/>
            <person name="Osipova E."/>
            <person name="Leigh N.D."/>
            <person name="Simon A."/>
            <person name="Yun M.H."/>
        </authorList>
    </citation>
    <scope>NUCLEOTIDE SEQUENCE</scope>
    <source>
        <strain evidence="2">20211129_DDA</strain>
        <tissue evidence="2">Liver</tissue>
    </source>
</reference>
<evidence type="ECO:0000313" key="3">
    <source>
        <dbReference type="Proteomes" id="UP001066276"/>
    </source>
</evidence>
<evidence type="ECO:0000313" key="2">
    <source>
        <dbReference type="EMBL" id="KAJ1145786.1"/>
    </source>
</evidence>
<dbReference type="Proteomes" id="UP001066276">
    <property type="component" value="Chromosome 6"/>
</dbReference>
<accession>A0AAV7QZM1</accession>
<protein>
    <recommendedName>
        <fullName evidence="4">Secreted protein</fullName>
    </recommendedName>
</protein>
<proteinExistence type="predicted"/>
<comment type="caution">
    <text evidence="2">The sequence shown here is derived from an EMBL/GenBank/DDBJ whole genome shotgun (WGS) entry which is preliminary data.</text>
</comment>
<evidence type="ECO:0000256" key="1">
    <source>
        <dbReference type="SAM" id="MobiDB-lite"/>
    </source>
</evidence>
<feature type="region of interest" description="Disordered" evidence="1">
    <location>
        <begin position="23"/>
        <end position="62"/>
    </location>
</feature>
<organism evidence="2 3">
    <name type="scientific">Pleurodeles waltl</name>
    <name type="common">Iberian ribbed newt</name>
    <dbReference type="NCBI Taxonomy" id="8319"/>
    <lineage>
        <taxon>Eukaryota</taxon>
        <taxon>Metazoa</taxon>
        <taxon>Chordata</taxon>
        <taxon>Craniata</taxon>
        <taxon>Vertebrata</taxon>
        <taxon>Euteleostomi</taxon>
        <taxon>Amphibia</taxon>
        <taxon>Batrachia</taxon>
        <taxon>Caudata</taxon>
        <taxon>Salamandroidea</taxon>
        <taxon>Salamandridae</taxon>
        <taxon>Pleurodelinae</taxon>
        <taxon>Pleurodeles</taxon>
    </lineage>
</organism>
<dbReference type="EMBL" id="JANPWB010000010">
    <property type="protein sequence ID" value="KAJ1145786.1"/>
    <property type="molecule type" value="Genomic_DNA"/>
</dbReference>
<evidence type="ECO:0008006" key="4">
    <source>
        <dbReference type="Google" id="ProtNLM"/>
    </source>
</evidence>
<keyword evidence="3" id="KW-1185">Reference proteome</keyword>
<sequence>MLRPGIRTRSIRGTLLLAPLAVPPTGTPLVPPGVRPGGSLGEPSIGGEEHSRGWDESRDGDGVAQGICARDFATLASPDSSTGDPLV</sequence>
<dbReference type="AlphaFoldDB" id="A0AAV7QZM1"/>
<name>A0AAV7QZM1_PLEWA</name>